<sequence>MKRKQSKREDKRSIIYIAQPTVDAANLSMQKTFVIKPETKVESVSEKETETDTKEEAINTKKEADVIAEAEVIEEVKEADVIAEAEVIEEVKEANVIAEAEVIEEVKEANVIAEAGIIEEVKEQVEFTKEQQTDGEQLKDEQTETRGMAAKENKLFSNPIVTEKKNEEVGLSKGVQKRKSFKEMNNEEKLYFLIHKPKYIPKVRCQIKTVKENLTGYVLSYEEGYVAIKMMEKTKEIKVKFEDIVHIKMMGL</sequence>
<evidence type="ECO:0000313" key="3">
    <source>
        <dbReference type="Proteomes" id="UP001291930"/>
    </source>
</evidence>
<dbReference type="RefSeq" id="WP_374216844.1">
    <property type="nucleotide sequence ID" value="NZ_JAXOVW010000005.1"/>
</dbReference>
<evidence type="ECO:0000256" key="1">
    <source>
        <dbReference type="SAM" id="MobiDB-lite"/>
    </source>
</evidence>
<gene>
    <name evidence="2" type="ORF">U2I54_03855</name>
</gene>
<keyword evidence="3" id="KW-1185">Reference proteome</keyword>
<protein>
    <submittedName>
        <fullName evidence="2">CotO family spore coat protein</fullName>
    </submittedName>
</protein>
<reference evidence="3" key="1">
    <citation type="submission" date="2023-11" db="EMBL/GenBank/DDBJ databases">
        <title>Genome Sequence of Bacillus pseudomycoides stain BUPM19.</title>
        <authorList>
            <person name="Farhat A."/>
        </authorList>
    </citation>
    <scope>NUCLEOTIDE SEQUENCE [LARGE SCALE GENOMIC DNA]</scope>
    <source>
        <strain evidence="3">BUPM19</strain>
    </source>
</reference>
<keyword evidence="2" id="KW-0167">Capsid protein</keyword>
<organism evidence="2 3">
    <name type="scientific">Bacillus bingmayongensis</name>
    <dbReference type="NCBI Taxonomy" id="1150157"/>
    <lineage>
        <taxon>Bacteria</taxon>
        <taxon>Bacillati</taxon>
        <taxon>Bacillota</taxon>
        <taxon>Bacilli</taxon>
        <taxon>Bacillales</taxon>
        <taxon>Bacillaceae</taxon>
        <taxon>Bacillus</taxon>
    </lineage>
</organism>
<name>A0ABU5JS50_9BACI</name>
<dbReference type="EMBL" id="JAXOVW010000005">
    <property type="protein sequence ID" value="MDZ5606260.1"/>
    <property type="molecule type" value="Genomic_DNA"/>
</dbReference>
<accession>A0ABU5JS50</accession>
<feature type="region of interest" description="Disordered" evidence="1">
    <location>
        <begin position="38"/>
        <end position="57"/>
    </location>
</feature>
<proteinExistence type="predicted"/>
<evidence type="ECO:0000313" key="2">
    <source>
        <dbReference type="EMBL" id="MDZ5606260.1"/>
    </source>
</evidence>
<comment type="caution">
    <text evidence="2">The sequence shown here is derived from an EMBL/GenBank/DDBJ whole genome shotgun (WGS) entry which is preliminary data.</text>
</comment>
<dbReference type="InterPro" id="IPR025439">
    <property type="entry name" value="Spore_coat_CotO"/>
</dbReference>
<dbReference type="Proteomes" id="UP001291930">
    <property type="component" value="Unassembled WGS sequence"/>
</dbReference>
<keyword evidence="2" id="KW-0946">Virion</keyword>
<dbReference type="Pfam" id="PF14153">
    <property type="entry name" value="Spore_coat_CotO"/>
    <property type="match status" value="1"/>
</dbReference>